<dbReference type="InterPro" id="IPR051532">
    <property type="entry name" value="Ester_Hydrolysis_Enzymes"/>
</dbReference>
<keyword evidence="2" id="KW-1185">Reference proteome</keyword>
<dbReference type="EMBL" id="BAAAZG010000038">
    <property type="protein sequence ID" value="GAA4084791.1"/>
    <property type="molecule type" value="Genomic_DNA"/>
</dbReference>
<dbReference type="SUPFAM" id="SSF52266">
    <property type="entry name" value="SGNH hydrolase"/>
    <property type="match status" value="1"/>
</dbReference>
<organism evidence="1 2">
    <name type="scientific">Actinomadura miaoliensis</name>
    <dbReference type="NCBI Taxonomy" id="430685"/>
    <lineage>
        <taxon>Bacteria</taxon>
        <taxon>Bacillati</taxon>
        <taxon>Actinomycetota</taxon>
        <taxon>Actinomycetes</taxon>
        <taxon>Streptosporangiales</taxon>
        <taxon>Thermomonosporaceae</taxon>
        <taxon>Actinomadura</taxon>
    </lineage>
</organism>
<dbReference type="Proteomes" id="UP001500683">
    <property type="component" value="Unassembled WGS sequence"/>
</dbReference>
<proteinExistence type="predicted"/>
<gene>
    <name evidence="1" type="ORF">GCM10022214_50890</name>
</gene>
<reference evidence="2" key="1">
    <citation type="journal article" date="2019" name="Int. J. Syst. Evol. Microbiol.">
        <title>The Global Catalogue of Microorganisms (GCM) 10K type strain sequencing project: providing services to taxonomists for standard genome sequencing and annotation.</title>
        <authorList>
            <consortium name="The Broad Institute Genomics Platform"/>
            <consortium name="The Broad Institute Genome Sequencing Center for Infectious Disease"/>
            <person name="Wu L."/>
            <person name="Ma J."/>
        </authorList>
    </citation>
    <scope>NUCLEOTIDE SEQUENCE [LARGE SCALE GENOMIC DNA]</scope>
    <source>
        <strain evidence="2">JCM 16702</strain>
    </source>
</reference>
<evidence type="ECO:0008006" key="3">
    <source>
        <dbReference type="Google" id="ProtNLM"/>
    </source>
</evidence>
<dbReference type="Gene3D" id="3.40.50.1110">
    <property type="entry name" value="SGNH hydrolase"/>
    <property type="match status" value="1"/>
</dbReference>
<protein>
    <recommendedName>
        <fullName evidence="3">SGNH hydrolase-type esterase domain-containing protein</fullName>
    </recommendedName>
</protein>
<dbReference type="InterPro" id="IPR036514">
    <property type="entry name" value="SGNH_hydro_sf"/>
</dbReference>
<accession>A0ABP7WAG3</accession>
<dbReference type="PANTHER" id="PTHR30383">
    <property type="entry name" value="THIOESTERASE 1/PROTEASE 1/LYSOPHOSPHOLIPASE L1"/>
    <property type="match status" value="1"/>
</dbReference>
<evidence type="ECO:0000313" key="1">
    <source>
        <dbReference type="EMBL" id="GAA4084791.1"/>
    </source>
</evidence>
<name>A0ABP7WAG3_9ACTN</name>
<sequence>MRASNPAMKILVARLIPMNPATCAECADRLVALNRAIPDWAAANSTAASPITVVDQWTGFSTSADTYDGVHPNDSGNQKISDRWYPALASALGTVTPPTPPTTPPPAEVTCTLTVTNQWPGGFQATVTSATRVPP</sequence>
<comment type="caution">
    <text evidence="1">The sequence shown here is derived from an EMBL/GenBank/DDBJ whole genome shotgun (WGS) entry which is preliminary data.</text>
</comment>
<evidence type="ECO:0000313" key="2">
    <source>
        <dbReference type="Proteomes" id="UP001500683"/>
    </source>
</evidence>
<dbReference type="PANTHER" id="PTHR30383:SF2">
    <property type="entry name" value="CELLULOSE-BINDING PROTEIN"/>
    <property type="match status" value="1"/>
</dbReference>